<keyword evidence="4" id="KW-1185">Reference proteome</keyword>
<dbReference type="Pfam" id="PF00106">
    <property type="entry name" value="adh_short"/>
    <property type="match status" value="1"/>
</dbReference>
<accession>A0ABP6PLS2</accession>
<dbReference type="CDD" id="cd05233">
    <property type="entry name" value="SDR_c"/>
    <property type="match status" value="1"/>
</dbReference>
<evidence type="ECO:0000313" key="3">
    <source>
        <dbReference type="EMBL" id="GAA3182404.1"/>
    </source>
</evidence>
<organism evidence="3 4">
    <name type="scientific">Blastococcus jejuensis</name>
    <dbReference type="NCBI Taxonomy" id="351224"/>
    <lineage>
        <taxon>Bacteria</taxon>
        <taxon>Bacillati</taxon>
        <taxon>Actinomycetota</taxon>
        <taxon>Actinomycetes</taxon>
        <taxon>Geodermatophilales</taxon>
        <taxon>Geodermatophilaceae</taxon>
        <taxon>Blastococcus</taxon>
    </lineage>
</organism>
<dbReference type="Gene3D" id="3.40.50.720">
    <property type="entry name" value="NAD(P)-binding Rossmann-like Domain"/>
    <property type="match status" value="1"/>
</dbReference>
<dbReference type="RefSeq" id="WP_344690907.1">
    <property type="nucleotide sequence ID" value="NZ_BAAAVV010000015.1"/>
</dbReference>
<dbReference type="InterPro" id="IPR020904">
    <property type="entry name" value="Sc_DH/Rdtase_CS"/>
</dbReference>
<reference evidence="4" key="1">
    <citation type="journal article" date="2019" name="Int. J. Syst. Evol. Microbiol.">
        <title>The Global Catalogue of Microorganisms (GCM) 10K type strain sequencing project: providing services to taxonomists for standard genome sequencing and annotation.</title>
        <authorList>
            <consortium name="The Broad Institute Genomics Platform"/>
            <consortium name="The Broad Institute Genome Sequencing Center for Infectious Disease"/>
            <person name="Wu L."/>
            <person name="Ma J."/>
        </authorList>
    </citation>
    <scope>NUCLEOTIDE SEQUENCE [LARGE SCALE GENOMIC DNA]</scope>
    <source>
        <strain evidence="4">JCM 15614</strain>
    </source>
</reference>
<gene>
    <name evidence="3" type="ORF">GCM10010531_40830</name>
</gene>
<dbReference type="SUPFAM" id="SSF51735">
    <property type="entry name" value="NAD(P)-binding Rossmann-fold domains"/>
    <property type="match status" value="1"/>
</dbReference>
<dbReference type="PROSITE" id="PS00061">
    <property type="entry name" value="ADH_SHORT"/>
    <property type="match status" value="1"/>
</dbReference>
<comment type="similarity">
    <text evidence="1 2">Belongs to the short-chain dehydrogenases/reductases (SDR) family.</text>
</comment>
<evidence type="ECO:0000256" key="2">
    <source>
        <dbReference type="RuleBase" id="RU000363"/>
    </source>
</evidence>
<dbReference type="InterPro" id="IPR036291">
    <property type="entry name" value="NAD(P)-bd_dom_sf"/>
</dbReference>
<evidence type="ECO:0000256" key="1">
    <source>
        <dbReference type="ARBA" id="ARBA00006484"/>
    </source>
</evidence>
<proteinExistence type="inferred from homology"/>
<dbReference type="Proteomes" id="UP001499924">
    <property type="component" value="Unassembled WGS sequence"/>
</dbReference>
<dbReference type="EMBL" id="BAAAVV010000015">
    <property type="protein sequence ID" value="GAA3182404.1"/>
    <property type="molecule type" value="Genomic_DNA"/>
</dbReference>
<dbReference type="InterPro" id="IPR002347">
    <property type="entry name" value="SDR_fam"/>
</dbReference>
<dbReference type="PRINTS" id="PR00081">
    <property type="entry name" value="GDHRDH"/>
</dbReference>
<protein>
    <submittedName>
        <fullName evidence="3">SDR family oxidoreductase</fullName>
    </submittedName>
</protein>
<evidence type="ECO:0000313" key="4">
    <source>
        <dbReference type="Proteomes" id="UP001499924"/>
    </source>
</evidence>
<dbReference type="PANTHER" id="PTHR43975">
    <property type="entry name" value="ZGC:101858"/>
    <property type="match status" value="1"/>
</dbReference>
<dbReference type="PANTHER" id="PTHR43975:SF2">
    <property type="entry name" value="EG:BACR7A4.14 PROTEIN-RELATED"/>
    <property type="match status" value="1"/>
</dbReference>
<comment type="caution">
    <text evidence="3">The sequence shown here is derived from an EMBL/GenBank/DDBJ whole genome shotgun (WGS) entry which is preliminary data.</text>
</comment>
<name>A0ABP6PLS2_9ACTN</name>
<sequence length="233" mass="23752">MDTPTALVTGASKGLGRALATALNGRGWRLVVDARDPAGLAAAVAALPRPDLVTAIPGDVADPAHRRSLADASGPRLDLLVANASTLGPSPLPRLADLPPAEFERVLATNTVAPLALVQLLLPALRAGGGRIVTVSSDAAVEAYEGWGGYGASKAALDQLTAVLAVEEPGLRVFAVDPGDMRTDMHQAAFPGEDISDRPAPETVVPGLLALVDGDLPSGRYRAADVVLAGADR</sequence>
<dbReference type="PRINTS" id="PR00080">
    <property type="entry name" value="SDRFAMILY"/>
</dbReference>